<gene>
    <name evidence="10" type="ORF">BGW36DRAFT_308750</name>
</gene>
<feature type="compositionally biased region" description="Polar residues" evidence="8">
    <location>
        <begin position="828"/>
        <end position="874"/>
    </location>
</feature>
<dbReference type="EMBL" id="JAJTJA010000015">
    <property type="protein sequence ID" value="KAH8689411.1"/>
    <property type="molecule type" value="Genomic_DNA"/>
</dbReference>
<evidence type="ECO:0000256" key="3">
    <source>
        <dbReference type="ARBA" id="ARBA00010042"/>
    </source>
</evidence>
<dbReference type="GO" id="GO:0007059">
    <property type="term" value="P:chromosome segregation"/>
    <property type="evidence" value="ECO:0007669"/>
    <property type="project" value="UniProtKB-KW"/>
</dbReference>
<feature type="compositionally biased region" description="Basic and acidic residues" evidence="8">
    <location>
        <begin position="897"/>
        <end position="916"/>
    </location>
</feature>
<feature type="region of interest" description="Disordered" evidence="8">
    <location>
        <begin position="657"/>
        <end position="1182"/>
    </location>
</feature>
<keyword evidence="11" id="KW-1185">Reference proteome</keyword>
<evidence type="ECO:0000256" key="1">
    <source>
        <dbReference type="ARBA" id="ARBA00004123"/>
    </source>
</evidence>
<dbReference type="PANTHER" id="PTHR13142:SF1">
    <property type="entry name" value="INNER CENTROMERE PROTEIN"/>
    <property type="match status" value="1"/>
</dbReference>
<evidence type="ECO:0000256" key="6">
    <source>
        <dbReference type="ARBA" id="ARBA00023212"/>
    </source>
</evidence>
<feature type="compositionally biased region" description="Basic and acidic residues" evidence="8">
    <location>
        <begin position="690"/>
        <end position="742"/>
    </location>
</feature>
<dbReference type="InterPro" id="IPR005635">
    <property type="entry name" value="Inner_centromere_prot_ARK-bd"/>
</dbReference>
<feature type="compositionally biased region" description="Acidic residues" evidence="8">
    <location>
        <begin position="329"/>
        <end position="338"/>
    </location>
</feature>
<comment type="caution">
    <text evidence="10">The sequence shown here is derived from an EMBL/GenBank/DDBJ whole genome shotgun (WGS) entry which is preliminary data.</text>
</comment>
<evidence type="ECO:0000256" key="5">
    <source>
        <dbReference type="ARBA" id="ARBA00022829"/>
    </source>
</evidence>
<feature type="compositionally biased region" description="Polar residues" evidence="8">
    <location>
        <begin position="497"/>
        <end position="515"/>
    </location>
</feature>
<dbReference type="PANTHER" id="PTHR13142">
    <property type="entry name" value="INNER CENTROMERE PROTEIN"/>
    <property type="match status" value="1"/>
</dbReference>
<evidence type="ECO:0000259" key="9">
    <source>
        <dbReference type="Pfam" id="PF03941"/>
    </source>
</evidence>
<dbReference type="GeneID" id="70242643"/>
<evidence type="ECO:0000313" key="10">
    <source>
        <dbReference type="EMBL" id="KAH8689411.1"/>
    </source>
</evidence>
<dbReference type="GO" id="GO:0005819">
    <property type="term" value="C:spindle"/>
    <property type="evidence" value="ECO:0007669"/>
    <property type="project" value="UniProtKB-SubCell"/>
</dbReference>
<feature type="compositionally biased region" description="Acidic residues" evidence="8">
    <location>
        <begin position="278"/>
        <end position="291"/>
    </location>
</feature>
<accession>A0AAD4KFW0</accession>
<feature type="compositionally biased region" description="Polar residues" evidence="8">
    <location>
        <begin position="746"/>
        <end position="762"/>
    </location>
</feature>
<feature type="domain" description="Inner centromere protein ARK-binding" evidence="9">
    <location>
        <begin position="1172"/>
        <end position="1225"/>
    </location>
</feature>
<feature type="compositionally biased region" description="Low complexity" evidence="8">
    <location>
        <begin position="875"/>
        <end position="896"/>
    </location>
</feature>
<evidence type="ECO:0000313" key="11">
    <source>
        <dbReference type="Proteomes" id="UP001201262"/>
    </source>
</evidence>
<evidence type="ECO:0000256" key="4">
    <source>
        <dbReference type="ARBA" id="ARBA00022490"/>
    </source>
</evidence>
<evidence type="ECO:0000256" key="7">
    <source>
        <dbReference type="ARBA" id="ARBA00023242"/>
    </source>
</evidence>
<feature type="compositionally biased region" description="Basic and acidic residues" evidence="8">
    <location>
        <begin position="950"/>
        <end position="959"/>
    </location>
</feature>
<feature type="compositionally biased region" description="Polar residues" evidence="8">
    <location>
        <begin position="992"/>
        <end position="1006"/>
    </location>
</feature>
<dbReference type="AlphaFoldDB" id="A0AAD4KFW0"/>
<keyword evidence="5" id="KW-0159">Chromosome partition</keyword>
<feature type="region of interest" description="Disordered" evidence="8">
    <location>
        <begin position="422"/>
        <end position="526"/>
    </location>
</feature>
<feature type="compositionally biased region" description="Basic and acidic residues" evidence="8">
    <location>
        <begin position="239"/>
        <end position="259"/>
    </location>
</feature>
<feature type="compositionally biased region" description="Basic and acidic residues" evidence="8">
    <location>
        <begin position="1038"/>
        <end position="1047"/>
    </location>
</feature>
<name>A0AAD4KFW0_9EURO</name>
<feature type="compositionally biased region" description="Polar residues" evidence="8">
    <location>
        <begin position="260"/>
        <end position="269"/>
    </location>
</feature>
<dbReference type="RefSeq" id="XP_046065765.1">
    <property type="nucleotide sequence ID" value="XM_046212356.1"/>
</dbReference>
<feature type="compositionally biased region" description="Polar residues" evidence="8">
    <location>
        <begin position="657"/>
        <end position="678"/>
    </location>
</feature>
<evidence type="ECO:0000256" key="8">
    <source>
        <dbReference type="SAM" id="MobiDB-lite"/>
    </source>
</evidence>
<feature type="compositionally biased region" description="Polar residues" evidence="8">
    <location>
        <begin position="435"/>
        <end position="445"/>
    </location>
</feature>
<feature type="compositionally biased region" description="Polar residues" evidence="8">
    <location>
        <begin position="374"/>
        <end position="396"/>
    </location>
</feature>
<feature type="compositionally biased region" description="Low complexity" evidence="8">
    <location>
        <begin position="790"/>
        <end position="801"/>
    </location>
</feature>
<feature type="compositionally biased region" description="Basic and acidic residues" evidence="8">
    <location>
        <begin position="292"/>
        <end position="302"/>
    </location>
</feature>
<feature type="compositionally biased region" description="Basic and acidic residues" evidence="8">
    <location>
        <begin position="924"/>
        <end position="943"/>
    </location>
</feature>
<comment type="subcellular location">
    <subcellularLocation>
        <location evidence="2">Cytoplasm</location>
        <location evidence="2">Cytoskeleton</location>
        <location evidence="2">Spindle</location>
    </subcellularLocation>
    <subcellularLocation>
        <location evidence="1">Nucleus</location>
    </subcellularLocation>
</comment>
<feature type="compositionally biased region" description="Basic residues" evidence="8">
    <location>
        <begin position="67"/>
        <end position="79"/>
    </location>
</feature>
<keyword evidence="7" id="KW-0539">Nucleus</keyword>
<sequence>MTATGARAIGSAAWIADEKENVTRLMEQELEEVEFPVRHELDWLNEHMAEIFSKNQFNMTEILKTPGKMRGKTPRTARKRNPDDARVPLTEIFSSSNQKAKPSKFVASLEKSAAFSKPPTKAPEKPTPKSVEEHTEKHILKPAKQPAEASTGVPREDRQETEVEDLPVSKGKEPMRDQTVNKALNSFSTYNIDSGYHGLPDDGEEDDDEVVLAATQILSDIEDPAGTQAEAGPSMQPMKIDRVHKIQSRKSESVDRRTTDQSFHSAQENIRSRGETVEPMDVDEDQDDKADEDTPRPFKVTRDLPASPDKPVTMSQEQPALSDGRDQDGDIALDDNFDDIGSPSDNSTPVRPPMRKKSSLSFASLPAREPLMTKKSNPRISRTSHVNNTVKQTGAGRQSYFGGQAEGFKSSTFGLSMDTEEQFQEDLDGEKKVRSLQSESDTAYESTKLHNKSSTQRLHDKISMLGKTQAPRTTKSIAPVTQPASSQVNYPDLPGNKLSTLNTEPAPTLATTNQEDWIKPLESPYKTTIPKSQTADIMELVAGNDTVGNLEKGKLVRAETLHDLREKRSPTPKGSVFSAFSHHKSASTSTPRRPEQPVLHASNIAEESTTPPVSPKRLDGTLSGPKSKFQSIMKSAKNLFSNSASISAAAKLEILSSPSASRSQPNLSHAFSSPQRSSPGPEKLATRNQRAIENDKLHRSEKERQVLEDPFEEPRVRQEKAQPTSKLDKFEKTQPKERDMRELMGTSHSTQPNSSKTQQTLFQAEREAEVVADVEHQFPLPPTTSHHHSQPTQPAQPTQSTKTRPIKPTRDVVQKHKPQPMVPVSIRVGSTLSRMPMASTSSYIPESNTASTSTASKQPTLSKKASNSSLQTTASNSSFKSSVSNQSQRRAQVAASAEKKKQEEREAALRKEEQKKRTAQQKQQQEETRRQERERSVLEDPKKAAQRQAIEQRRLENSRMRQGSQPPKSANDMSSIVQQDKATGPARPPSRLGSTIQPFTRSITQPPTNPAKPAKRPLEEGSQARPAASAYRSGEQTAETKRRRTEDEYNQQFNHPPPLKQQPIRKENAKPSLMGHGYPQAPLPAAHHQPGGSVYKTAPVQPGAAGRPLKHGAPIDMTQYTSGKIPFAPTNPAGTTTHKTPGHKTPNTGPQRVVSKASPQYPPSETIHLPEPPTDSEDEDSDADILPVAPWADPAKLQEKLREQETLLTDDIFGPVPVFNVEEVFKFDKKLKRFRERTSSANWGGPDGLTEEEINRDLAARHRLRTNGQWSHNVSN</sequence>
<dbReference type="Pfam" id="PF03941">
    <property type="entry name" value="INCENP_ARK-bind"/>
    <property type="match status" value="1"/>
</dbReference>
<feature type="region of interest" description="Disordered" evidence="8">
    <location>
        <begin position="561"/>
        <end position="629"/>
    </location>
</feature>
<dbReference type="Proteomes" id="UP001201262">
    <property type="component" value="Unassembled WGS sequence"/>
</dbReference>
<comment type="similarity">
    <text evidence="3">Belongs to the INCENP family.</text>
</comment>
<dbReference type="GO" id="GO:0005634">
    <property type="term" value="C:nucleus"/>
    <property type="evidence" value="ECO:0007669"/>
    <property type="project" value="UniProtKB-SubCell"/>
</dbReference>
<feature type="compositionally biased region" description="Low complexity" evidence="8">
    <location>
        <begin position="1079"/>
        <end position="1090"/>
    </location>
</feature>
<protein>
    <recommendedName>
        <fullName evidence="9">Inner centromere protein ARK-binding domain-containing protein</fullName>
    </recommendedName>
</protein>
<proteinExistence type="inferred from homology"/>
<feature type="compositionally biased region" description="Basic and acidic residues" evidence="8">
    <location>
        <begin position="122"/>
        <end position="139"/>
    </location>
</feature>
<feature type="region of interest" description="Disordered" evidence="8">
    <location>
        <begin position="66"/>
        <end position="177"/>
    </location>
</feature>
<feature type="compositionally biased region" description="Polar residues" evidence="8">
    <location>
        <begin position="960"/>
        <end position="981"/>
    </location>
</feature>
<feature type="region of interest" description="Disordered" evidence="8">
    <location>
        <begin position="217"/>
        <end position="403"/>
    </location>
</feature>
<feature type="compositionally biased region" description="Basic and acidic residues" evidence="8">
    <location>
        <begin position="764"/>
        <end position="776"/>
    </location>
</feature>
<keyword evidence="6" id="KW-0206">Cytoskeleton</keyword>
<reference evidence="10" key="1">
    <citation type="submission" date="2021-12" db="EMBL/GenBank/DDBJ databases">
        <title>Convergent genome expansion in fungi linked to evolution of root-endophyte symbiosis.</title>
        <authorList>
            <consortium name="DOE Joint Genome Institute"/>
            <person name="Ke Y.-H."/>
            <person name="Bonito G."/>
            <person name="Liao H.-L."/>
            <person name="Looney B."/>
            <person name="Rojas-Flechas A."/>
            <person name="Nash J."/>
            <person name="Hameed K."/>
            <person name="Schadt C."/>
            <person name="Martin F."/>
            <person name="Crous P.W."/>
            <person name="Miettinen O."/>
            <person name="Magnuson J.K."/>
            <person name="Labbe J."/>
            <person name="Jacobson D."/>
            <person name="Doktycz M.J."/>
            <person name="Veneault-Fourrey C."/>
            <person name="Kuo A."/>
            <person name="Mondo S."/>
            <person name="Calhoun S."/>
            <person name="Riley R."/>
            <person name="Ohm R."/>
            <person name="LaButti K."/>
            <person name="Andreopoulos B."/>
            <person name="Pangilinan J."/>
            <person name="Nolan M."/>
            <person name="Tritt A."/>
            <person name="Clum A."/>
            <person name="Lipzen A."/>
            <person name="Daum C."/>
            <person name="Barry K."/>
            <person name="Grigoriev I.V."/>
            <person name="Vilgalys R."/>
        </authorList>
    </citation>
    <scope>NUCLEOTIDE SEQUENCE</scope>
    <source>
        <strain evidence="10">PMI_201</strain>
    </source>
</reference>
<keyword evidence="4" id="KW-0963">Cytoplasm</keyword>
<evidence type="ECO:0000256" key="2">
    <source>
        <dbReference type="ARBA" id="ARBA00004186"/>
    </source>
</evidence>
<organism evidence="10 11">
    <name type="scientific">Talaromyces proteolyticus</name>
    <dbReference type="NCBI Taxonomy" id="1131652"/>
    <lineage>
        <taxon>Eukaryota</taxon>
        <taxon>Fungi</taxon>
        <taxon>Dikarya</taxon>
        <taxon>Ascomycota</taxon>
        <taxon>Pezizomycotina</taxon>
        <taxon>Eurotiomycetes</taxon>
        <taxon>Eurotiomycetidae</taxon>
        <taxon>Eurotiales</taxon>
        <taxon>Trichocomaceae</taxon>
        <taxon>Talaromyces</taxon>
        <taxon>Talaromyces sect. Bacilispori</taxon>
    </lineage>
</organism>
<feature type="compositionally biased region" description="Low complexity" evidence="8">
    <location>
        <begin position="1134"/>
        <end position="1146"/>
    </location>
</feature>